<accession>A0A1G6MSV5</accession>
<evidence type="ECO:0000313" key="2">
    <source>
        <dbReference type="EMBL" id="SDC58643.1"/>
    </source>
</evidence>
<dbReference type="RefSeq" id="WP_087940331.1">
    <property type="nucleotide sequence ID" value="NZ_FNAC01000002.1"/>
</dbReference>
<dbReference type="InterPro" id="IPR003769">
    <property type="entry name" value="ClpS_core"/>
</dbReference>
<sequence length="97" mass="11156">MIDRRTTFPQVEEEEIVLEDLLDLESHDLVVFNDDFNTFDHVITVLMKVCKHTREQAEQCTVIIHYKGKCAVKKGSYEELKPMCEAILEAGIQATIT</sequence>
<evidence type="ECO:0000259" key="1">
    <source>
        <dbReference type="Pfam" id="PF02617"/>
    </source>
</evidence>
<dbReference type="InterPro" id="IPR014719">
    <property type="entry name" value="Ribosomal_bL12_C/ClpS-like"/>
</dbReference>
<dbReference type="GO" id="GO:0030163">
    <property type="term" value="P:protein catabolic process"/>
    <property type="evidence" value="ECO:0007669"/>
    <property type="project" value="InterPro"/>
</dbReference>
<dbReference type="Proteomes" id="UP000199060">
    <property type="component" value="Unassembled WGS sequence"/>
</dbReference>
<dbReference type="STRING" id="686796.SAMN04488104_100246"/>
<organism evidence="2 3">
    <name type="scientific">Algoriphagus faecimaris</name>
    <dbReference type="NCBI Taxonomy" id="686796"/>
    <lineage>
        <taxon>Bacteria</taxon>
        <taxon>Pseudomonadati</taxon>
        <taxon>Bacteroidota</taxon>
        <taxon>Cytophagia</taxon>
        <taxon>Cytophagales</taxon>
        <taxon>Cyclobacteriaceae</taxon>
        <taxon>Algoriphagus</taxon>
    </lineage>
</organism>
<feature type="domain" description="Adaptor protein ClpS core" evidence="1">
    <location>
        <begin position="26"/>
        <end position="89"/>
    </location>
</feature>
<dbReference type="GO" id="GO:0008233">
    <property type="term" value="F:peptidase activity"/>
    <property type="evidence" value="ECO:0007669"/>
    <property type="project" value="UniProtKB-KW"/>
</dbReference>
<keyword evidence="2" id="KW-0378">Hydrolase</keyword>
<keyword evidence="2" id="KW-0645">Protease</keyword>
<dbReference type="SUPFAM" id="SSF54736">
    <property type="entry name" value="ClpS-like"/>
    <property type="match status" value="1"/>
</dbReference>
<reference evidence="3" key="1">
    <citation type="submission" date="2016-10" db="EMBL/GenBank/DDBJ databases">
        <authorList>
            <person name="Varghese N."/>
            <person name="Submissions S."/>
        </authorList>
    </citation>
    <scope>NUCLEOTIDE SEQUENCE [LARGE SCALE GENOMIC DNA]</scope>
    <source>
        <strain evidence="3">DSM 23095</strain>
    </source>
</reference>
<dbReference type="EMBL" id="FNAC01000002">
    <property type="protein sequence ID" value="SDC58643.1"/>
    <property type="molecule type" value="Genomic_DNA"/>
</dbReference>
<dbReference type="AlphaFoldDB" id="A0A1G6MSV5"/>
<dbReference type="GO" id="GO:0006508">
    <property type="term" value="P:proteolysis"/>
    <property type="evidence" value="ECO:0007669"/>
    <property type="project" value="UniProtKB-KW"/>
</dbReference>
<dbReference type="Pfam" id="PF02617">
    <property type="entry name" value="ClpS"/>
    <property type="match status" value="1"/>
</dbReference>
<dbReference type="Gene3D" id="3.30.1390.10">
    <property type="match status" value="1"/>
</dbReference>
<gene>
    <name evidence="2" type="ORF">SAMN04488104_100246</name>
</gene>
<name>A0A1G6MSV5_9BACT</name>
<evidence type="ECO:0000313" key="3">
    <source>
        <dbReference type="Proteomes" id="UP000199060"/>
    </source>
</evidence>
<protein>
    <submittedName>
        <fullName evidence="2">ATP-dependent Clp protease adaptor protein ClpS</fullName>
    </submittedName>
</protein>
<keyword evidence="3" id="KW-1185">Reference proteome</keyword>
<dbReference type="OrthoDB" id="598046at2"/>
<proteinExistence type="predicted"/>